<organism evidence="3 4">
    <name type="scientific">Sediminihabitans luteus</name>
    <dbReference type="NCBI Taxonomy" id="1138585"/>
    <lineage>
        <taxon>Bacteria</taxon>
        <taxon>Bacillati</taxon>
        <taxon>Actinomycetota</taxon>
        <taxon>Actinomycetes</taxon>
        <taxon>Micrococcales</taxon>
        <taxon>Cellulomonadaceae</taxon>
        <taxon>Sediminihabitans</taxon>
    </lineage>
</organism>
<dbReference type="Proteomes" id="UP000231693">
    <property type="component" value="Unassembled WGS sequence"/>
</dbReference>
<feature type="compositionally biased region" description="Basic and acidic residues" evidence="1">
    <location>
        <begin position="39"/>
        <end position="49"/>
    </location>
</feature>
<proteinExistence type="predicted"/>
<gene>
    <name evidence="3" type="ORF">CLV28_1741</name>
</gene>
<reference evidence="3 4" key="1">
    <citation type="submission" date="2017-11" db="EMBL/GenBank/DDBJ databases">
        <title>Genomic Encyclopedia of Archaeal and Bacterial Type Strains, Phase II (KMG-II): From Individual Species to Whole Genera.</title>
        <authorList>
            <person name="Goeker M."/>
        </authorList>
    </citation>
    <scope>NUCLEOTIDE SEQUENCE [LARGE SCALE GENOMIC DNA]</scope>
    <source>
        <strain evidence="3 4">DSM 25478</strain>
    </source>
</reference>
<dbReference type="EMBL" id="PGFE01000002">
    <property type="protein sequence ID" value="PJJ74247.1"/>
    <property type="molecule type" value="Genomic_DNA"/>
</dbReference>
<evidence type="ECO:0000256" key="1">
    <source>
        <dbReference type="SAM" id="MobiDB-lite"/>
    </source>
</evidence>
<feature type="transmembrane region" description="Helical" evidence="2">
    <location>
        <begin position="136"/>
        <end position="160"/>
    </location>
</feature>
<feature type="transmembrane region" description="Helical" evidence="2">
    <location>
        <begin position="166"/>
        <end position="185"/>
    </location>
</feature>
<dbReference type="Pfam" id="PF19853">
    <property type="entry name" value="DUF6328"/>
    <property type="match status" value="1"/>
</dbReference>
<accession>A0A2M9CQT3</accession>
<dbReference type="InterPro" id="IPR046291">
    <property type="entry name" value="DUF6328"/>
</dbReference>
<keyword evidence="2" id="KW-1133">Transmembrane helix</keyword>
<feature type="region of interest" description="Disordered" evidence="1">
    <location>
        <begin position="1"/>
        <end position="49"/>
    </location>
</feature>
<dbReference type="RefSeq" id="WP_275405056.1">
    <property type="nucleotide sequence ID" value="NZ_BOOX01000006.1"/>
</dbReference>
<sequence length="204" mass="22393">MPDQPMRDDTSTTDDHPRHDTRPPTDDAPDSTASPVTTARERRGETREQQMDRNWNELLQELRVTQTGTQILTGFLLTVPFSARFETLDDLERTTYLVVVLLAVLATGLLVAPVSVHRVLFRRERKAELVHIADRLARAGLAVLALTITGCVVLLVDVVLDTRAGTVAGVCVLAALAVLWVVLPLRVAHGAPPRPSPEDDGVQR</sequence>
<keyword evidence="2" id="KW-0472">Membrane</keyword>
<comment type="caution">
    <text evidence="3">The sequence shown here is derived from an EMBL/GenBank/DDBJ whole genome shotgun (WGS) entry which is preliminary data.</text>
</comment>
<evidence type="ECO:0000256" key="2">
    <source>
        <dbReference type="SAM" id="Phobius"/>
    </source>
</evidence>
<evidence type="ECO:0008006" key="5">
    <source>
        <dbReference type="Google" id="ProtNLM"/>
    </source>
</evidence>
<protein>
    <recommendedName>
        <fullName evidence="5">Sodium:proton antiporter</fullName>
    </recommendedName>
</protein>
<evidence type="ECO:0000313" key="4">
    <source>
        <dbReference type="Proteomes" id="UP000231693"/>
    </source>
</evidence>
<feature type="compositionally biased region" description="Basic and acidic residues" evidence="1">
    <location>
        <begin position="1"/>
        <end position="25"/>
    </location>
</feature>
<feature type="transmembrane region" description="Helical" evidence="2">
    <location>
        <begin position="96"/>
        <end position="116"/>
    </location>
</feature>
<name>A0A2M9CQT3_9CELL</name>
<dbReference type="AlphaFoldDB" id="A0A2M9CQT3"/>
<evidence type="ECO:0000313" key="3">
    <source>
        <dbReference type="EMBL" id="PJJ74247.1"/>
    </source>
</evidence>
<keyword evidence="2" id="KW-0812">Transmembrane</keyword>
<keyword evidence="4" id="KW-1185">Reference proteome</keyword>